<organism evidence="9 10">
    <name type="scientific">Aliidiomarina iranensis</name>
    <dbReference type="NCBI Taxonomy" id="1434071"/>
    <lineage>
        <taxon>Bacteria</taxon>
        <taxon>Pseudomonadati</taxon>
        <taxon>Pseudomonadota</taxon>
        <taxon>Gammaproteobacteria</taxon>
        <taxon>Alteromonadales</taxon>
        <taxon>Idiomarinaceae</taxon>
        <taxon>Aliidiomarina</taxon>
    </lineage>
</organism>
<dbReference type="Proteomes" id="UP000288395">
    <property type="component" value="Unassembled WGS sequence"/>
</dbReference>
<dbReference type="Pfam" id="PF00085">
    <property type="entry name" value="Thioredoxin"/>
    <property type="match status" value="1"/>
</dbReference>
<evidence type="ECO:0000256" key="4">
    <source>
        <dbReference type="ARBA" id="ARBA00022982"/>
    </source>
</evidence>
<dbReference type="NCBIfam" id="TIGR01068">
    <property type="entry name" value="thioredoxin"/>
    <property type="match status" value="1"/>
</dbReference>
<sequence length="148" mass="16658">MSDSVLVACPVCNQRNKFGRARLSNHPHCGACKEKLITGVPFDLTLNNLKAHMSSDMPVVVDFWAPWCGPCKQFGPIFEMVAAPFAERARFVKANTQNETVLGQRYNIRSIPTVAIFHHDQELARVSGAMPPQQLHKWLEEELTKVGW</sequence>
<evidence type="ECO:0000256" key="3">
    <source>
        <dbReference type="ARBA" id="ARBA00022723"/>
    </source>
</evidence>
<dbReference type="PRINTS" id="PR00421">
    <property type="entry name" value="THIOREDOXIN"/>
</dbReference>
<keyword evidence="10" id="KW-1185">Reference proteome</keyword>
<keyword evidence="2" id="KW-0813">Transport</keyword>
<dbReference type="InterPro" id="IPR013766">
    <property type="entry name" value="Thioredoxin_domain"/>
</dbReference>
<accession>A0A432VZQ5</accession>
<dbReference type="PANTHER" id="PTHR45663:SF40">
    <property type="entry name" value="THIOREDOXIN 2"/>
    <property type="match status" value="1"/>
</dbReference>
<evidence type="ECO:0000256" key="6">
    <source>
        <dbReference type="ARBA" id="ARBA00023284"/>
    </source>
</evidence>
<keyword evidence="3" id="KW-0479">Metal-binding</keyword>
<dbReference type="InterPro" id="IPR005746">
    <property type="entry name" value="Thioredoxin"/>
</dbReference>
<dbReference type="NCBIfam" id="NF008229">
    <property type="entry name" value="PRK10996.1"/>
    <property type="match status" value="1"/>
</dbReference>
<dbReference type="Pfam" id="PF21352">
    <property type="entry name" value="Zn_ribbon_Thio2"/>
    <property type="match status" value="1"/>
</dbReference>
<comment type="caution">
    <text evidence="9">The sequence shown here is derived from an EMBL/GenBank/DDBJ whole genome shotgun (WGS) entry which is preliminary data.</text>
</comment>
<evidence type="ECO:0000256" key="2">
    <source>
        <dbReference type="ARBA" id="ARBA00022448"/>
    </source>
</evidence>
<reference evidence="10" key="1">
    <citation type="journal article" date="2018" name="Front. Microbiol.">
        <title>Genome-Based Analysis Reveals the Taxonomy and Diversity of the Family Idiomarinaceae.</title>
        <authorList>
            <person name="Liu Y."/>
            <person name="Lai Q."/>
            <person name="Shao Z."/>
        </authorList>
    </citation>
    <scope>NUCLEOTIDE SEQUENCE [LARGE SCALE GENOMIC DNA]</scope>
    <source>
        <strain evidence="10">GBPy7</strain>
    </source>
</reference>
<dbReference type="PANTHER" id="PTHR45663">
    <property type="entry name" value="GEO12009P1"/>
    <property type="match status" value="1"/>
</dbReference>
<evidence type="ECO:0000256" key="1">
    <source>
        <dbReference type="ARBA" id="ARBA00008987"/>
    </source>
</evidence>
<gene>
    <name evidence="9" type="ORF">CWE08_03385</name>
</gene>
<protein>
    <recommendedName>
        <fullName evidence="7">Thioredoxin</fullName>
    </recommendedName>
</protein>
<feature type="domain" description="Thioredoxin" evidence="8">
    <location>
        <begin position="20"/>
        <end position="144"/>
    </location>
</feature>
<evidence type="ECO:0000313" key="9">
    <source>
        <dbReference type="EMBL" id="RUO22244.1"/>
    </source>
</evidence>
<dbReference type="OrthoDB" id="9790390at2"/>
<keyword evidence="5" id="KW-1015">Disulfide bond</keyword>
<dbReference type="PROSITE" id="PS51352">
    <property type="entry name" value="THIOREDOXIN_2"/>
    <property type="match status" value="1"/>
</dbReference>
<dbReference type="GO" id="GO:0046872">
    <property type="term" value="F:metal ion binding"/>
    <property type="evidence" value="ECO:0007669"/>
    <property type="project" value="UniProtKB-KW"/>
</dbReference>
<dbReference type="PROSITE" id="PS00194">
    <property type="entry name" value="THIOREDOXIN_1"/>
    <property type="match status" value="1"/>
</dbReference>
<keyword evidence="6" id="KW-0676">Redox-active center</keyword>
<dbReference type="Gene3D" id="2.30.30.380">
    <property type="entry name" value="Zn-finger domain of Sec23/24"/>
    <property type="match status" value="1"/>
</dbReference>
<dbReference type="Gene3D" id="3.40.30.10">
    <property type="entry name" value="Glutaredoxin"/>
    <property type="match status" value="1"/>
</dbReference>
<dbReference type="InterPro" id="IPR036249">
    <property type="entry name" value="Thioredoxin-like_sf"/>
</dbReference>
<evidence type="ECO:0000259" key="8">
    <source>
        <dbReference type="PROSITE" id="PS51352"/>
    </source>
</evidence>
<dbReference type="InterPro" id="IPR017937">
    <property type="entry name" value="Thioredoxin_CS"/>
</dbReference>
<evidence type="ECO:0000256" key="5">
    <source>
        <dbReference type="ARBA" id="ARBA00023157"/>
    </source>
</evidence>
<dbReference type="EMBL" id="PIPJ01000002">
    <property type="protein sequence ID" value="RUO22244.1"/>
    <property type="molecule type" value="Genomic_DNA"/>
</dbReference>
<dbReference type="CDD" id="cd02947">
    <property type="entry name" value="TRX_family"/>
    <property type="match status" value="1"/>
</dbReference>
<evidence type="ECO:0000313" key="10">
    <source>
        <dbReference type="Proteomes" id="UP000288395"/>
    </source>
</evidence>
<dbReference type="InterPro" id="IPR049299">
    <property type="entry name" value="Thio2_N"/>
</dbReference>
<dbReference type="SUPFAM" id="SSF52833">
    <property type="entry name" value="Thioredoxin-like"/>
    <property type="match status" value="1"/>
</dbReference>
<name>A0A432VZQ5_9GAMM</name>
<proteinExistence type="inferred from homology"/>
<dbReference type="RefSeq" id="WP_126765640.1">
    <property type="nucleotide sequence ID" value="NZ_PIPJ01000002.1"/>
</dbReference>
<dbReference type="AlphaFoldDB" id="A0A432VZQ5"/>
<dbReference type="GO" id="GO:0015035">
    <property type="term" value="F:protein-disulfide reductase activity"/>
    <property type="evidence" value="ECO:0007669"/>
    <property type="project" value="UniProtKB-UniRule"/>
</dbReference>
<comment type="similarity">
    <text evidence="1">Belongs to the thioredoxin family.</text>
</comment>
<evidence type="ECO:0000256" key="7">
    <source>
        <dbReference type="NCBIfam" id="TIGR01068"/>
    </source>
</evidence>
<keyword evidence="4" id="KW-0249">Electron transport</keyword>
<dbReference type="GO" id="GO:0005829">
    <property type="term" value="C:cytosol"/>
    <property type="evidence" value="ECO:0007669"/>
    <property type="project" value="TreeGrafter"/>
</dbReference>